<evidence type="ECO:0000256" key="1">
    <source>
        <dbReference type="ARBA" id="ARBA00006890"/>
    </source>
</evidence>
<dbReference type="Pfam" id="PF00483">
    <property type="entry name" value="NTP_transferase"/>
    <property type="match status" value="1"/>
</dbReference>
<keyword evidence="4" id="KW-0548">Nucleotidyltransferase</keyword>
<gene>
    <name evidence="7" type="ORF">UFOPK2166_00758</name>
</gene>
<reference evidence="7" key="1">
    <citation type="submission" date="2020-05" db="EMBL/GenBank/DDBJ databases">
        <authorList>
            <person name="Chiriac C."/>
            <person name="Salcher M."/>
            <person name="Ghai R."/>
            <person name="Kavagutti S V."/>
        </authorList>
    </citation>
    <scope>NUCLEOTIDE SEQUENCE</scope>
</reference>
<evidence type="ECO:0000313" key="7">
    <source>
        <dbReference type="EMBL" id="CAB4650053.1"/>
    </source>
</evidence>
<dbReference type="InterPro" id="IPR029044">
    <property type="entry name" value="Nucleotide-diphossugar_trans"/>
</dbReference>
<sequence>MPLHTAVIPAAGMGTRFLPATKAVPKELMPIFDTPALQLVMDEAIGAGCDHIVVVSSKAKTGIEAYLAPSPDAVKRVRDSGRAELADRLARIGSDVRVSVVYQDAPRGLGHAIGCARSAVGNEPFAVLLPDELMGDSSLLKQMSDMFLQNGKSVVGLKQVPMTEVSAYGCVKTTSAPSASGEVTVTDVVEKPAMHEAPSDLILIGRYVLHAGMFDMLDALKPAPSGEIQLTDALLIEAQAGELFGVVSSIARFDTGTPMGWLQAVIELTLQRKDAGAELEAWLKGKYS</sequence>
<evidence type="ECO:0000259" key="6">
    <source>
        <dbReference type="Pfam" id="PF00483"/>
    </source>
</evidence>
<dbReference type="InterPro" id="IPR005771">
    <property type="entry name" value="GalU_uridylyltTrfase_bac/arc"/>
</dbReference>
<dbReference type="EMBL" id="CAEZWB010000090">
    <property type="protein sequence ID" value="CAB4650053.1"/>
    <property type="molecule type" value="Genomic_DNA"/>
</dbReference>
<evidence type="ECO:0000256" key="4">
    <source>
        <dbReference type="ARBA" id="ARBA00022695"/>
    </source>
</evidence>
<evidence type="ECO:0000256" key="5">
    <source>
        <dbReference type="ARBA" id="ARBA00048128"/>
    </source>
</evidence>
<dbReference type="Gene3D" id="3.90.550.10">
    <property type="entry name" value="Spore Coat Polysaccharide Biosynthesis Protein SpsA, Chain A"/>
    <property type="match status" value="1"/>
</dbReference>
<dbReference type="InterPro" id="IPR005835">
    <property type="entry name" value="NTP_transferase_dom"/>
</dbReference>
<dbReference type="PANTHER" id="PTHR43197:SF1">
    <property type="entry name" value="UTP--GLUCOSE-1-PHOSPHATE URIDYLYLTRANSFERASE"/>
    <property type="match status" value="1"/>
</dbReference>
<dbReference type="PANTHER" id="PTHR43197">
    <property type="entry name" value="UTP--GLUCOSE-1-PHOSPHATE URIDYLYLTRANSFERASE"/>
    <property type="match status" value="1"/>
</dbReference>
<feature type="domain" description="Nucleotidyl transferase" evidence="6">
    <location>
        <begin position="6"/>
        <end position="264"/>
    </location>
</feature>
<comment type="catalytic activity">
    <reaction evidence="5">
        <text>alpha-D-glucose 1-phosphate + UTP + H(+) = UDP-alpha-D-glucose + diphosphate</text>
        <dbReference type="Rhea" id="RHEA:19889"/>
        <dbReference type="ChEBI" id="CHEBI:15378"/>
        <dbReference type="ChEBI" id="CHEBI:33019"/>
        <dbReference type="ChEBI" id="CHEBI:46398"/>
        <dbReference type="ChEBI" id="CHEBI:58601"/>
        <dbReference type="ChEBI" id="CHEBI:58885"/>
        <dbReference type="EC" id="2.7.7.9"/>
    </reaction>
</comment>
<dbReference type="EC" id="2.7.7.9" evidence="2"/>
<evidence type="ECO:0000256" key="2">
    <source>
        <dbReference type="ARBA" id="ARBA00012415"/>
    </source>
</evidence>
<evidence type="ECO:0000256" key="3">
    <source>
        <dbReference type="ARBA" id="ARBA00022679"/>
    </source>
</evidence>
<name>A0A6J6KNH6_9ZZZZ</name>
<dbReference type="GO" id="GO:0006011">
    <property type="term" value="P:UDP-alpha-D-glucose metabolic process"/>
    <property type="evidence" value="ECO:0007669"/>
    <property type="project" value="InterPro"/>
</dbReference>
<keyword evidence="3" id="KW-0808">Transferase</keyword>
<dbReference type="AlphaFoldDB" id="A0A6J6KNH6"/>
<dbReference type="SUPFAM" id="SSF53448">
    <property type="entry name" value="Nucleotide-diphospho-sugar transferases"/>
    <property type="match status" value="1"/>
</dbReference>
<proteinExistence type="inferred from homology"/>
<dbReference type="GO" id="GO:0003983">
    <property type="term" value="F:UTP:glucose-1-phosphate uridylyltransferase activity"/>
    <property type="evidence" value="ECO:0007669"/>
    <property type="project" value="UniProtKB-EC"/>
</dbReference>
<accession>A0A6J6KNH6</accession>
<organism evidence="7">
    <name type="scientific">freshwater metagenome</name>
    <dbReference type="NCBI Taxonomy" id="449393"/>
    <lineage>
        <taxon>unclassified sequences</taxon>
        <taxon>metagenomes</taxon>
        <taxon>ecological metagenomes</taxon>
    </lineage>
</organism>
<comment type="similarity">
    <text evidence="1">Belongs to the UDPGP type 2 family.</text>
</comment>
<protein>
    <recommendedName>
        <fullName evidence="2">UTP--glucose-1-phosphate uridylyltransferase</fullName>
        <ecNumber evidence="2">2.7.7.9</ecNumber>
    </recommendedName>
</protein>